<feature type="compositionally biased region" description="Low complexity" evidence="1">
    <location>
        <begin position="54"/>
        <end position="63"/>
    </location>
</feature>
<organism evidence="3 4">
    <name type="scientific">Marasmius tenuissimus</name>
    <dbReference type="NCBI Taxonomy" id="585030"/>
    <lineage>
        <taxon>Eukaryota</taxon>
        <taxon>Fungi</taxon>
        <taxon>Dikarya</taxon>
        <taxon>Basidiomycota</taxon>
        <taxon>Agaricomycotina</taxon>
        <taxon>Agaricomycetes</taxon>
        <taxon>Agaricomycetidae</taxon>
        <taxon>Agaricales</taxon>
        <taxon>Marasmiineae</taxon>
        <taxon>Marasmiaceae</taxon>
        <taxon>Marasmius</taxon>
    </lineage>
</organism>
<dbReference type="InterPro" id="IPR046520">
    <property type="entry name" value="DUF6697"/>
</dbReference>
<keyword evidence="4" id="KW-1185">Reference proteome</keyword>
<sequence>MDPVSDVCESWSAVYHQQLFQAAVLVDNPEDPLESLEPTNKEEENEHANRGPTSSAAASSNASTEVQAIDAHQPRVNNGRPEELIPELVEKAVSQSLETHKNEWRESFLSEVTRMMDAKLQAESQAQKLAALEEEVKRLTQENADLKKPKVKTEVPECKLEETTSARAPAPQADIIELTSSDSESEPPTSSSRSSRRKRRLPVAHGSPLPATRANVFPPEPVEGVEATERRFTRGDLCKKIGGSIQTLLVKITNSHGPVGKALGINGYLCPNIHQNPWCPKAPGEHGYMFVGLGDRDRDTFLKEEKQHVFVGQKKKGSQKLSMRYVGHYACKRVDPLTLQEWNSLGPDFHDEYAKLTKEKNKDSRTVNEVKADYDKEILRVPCVQLTCLKYESRLLEGLVSEETSISTPYSSVSVGPTPNGMEGPSPESRSPNAKRPRRKTMKALSQCGDRIYPETPSDFMESGDEGDAEWSTGPNGTKRRRCS</sequence>
<feature type="compositionally biased region" description="Low complexity" evidence="1">
    <location>
        <begin position="179"/>
        <end position="193"/>
    </location>
</feature>
<feature type="compositionally biased region" description="Basic and acidic residues" evidence="1">
    <location>
        <begin position="147"/>
        <end position="164"/>
    </location>
</feature>
<comment type="caution">
    <text evidence="3">The sequence shown here is derived from an EMBL/GenBank/DDBJ whole genome shotgun (WGS) entry which is preliminary data.</text>
</comment>
<accession>A0ABR3AGI7</accession>
<protein>
    <recommendedName>
        <fullName evidence="2">DUF6697 domain-containing protein</fullName>
    </recommendedName>
</protein>
<evidence type="ECO:0000256" key="1">
    <source>
        <dbReference type="SAM" id="MobiDB-lite"/>
    </source>
</evidence>
<feature type="compositionally biased region" description="Basic and acidic residues" evidence="1">
    <location>
        <begin position="39"/>
        <end position="49"/>
    </location>
</feature>
<feature type="compositionally biased region" description="Basic residues" evidence="1">
    <location>
        <begin position="433"/>
        <end position="442"/>
    </location>
</feature>
<proteinExistence type="predicted"/>
<feature type="region of interest" description="Disordered" evidence="1">
    <location>
        <begin position="406"/>
        <end position="484"/>
    </location>
</feature>
<feature type="domain" description="DUF6697" evidence="2">
    <location>
        <begin position="232"/>
        <end position="401"/>
    </location>
</feature>
<evidence type="ECO:0000259" key="2">
    <source>
        <dbReference type="Pfam" id="PF20411"/>
    </source>
</evidence>
<dbReference type="Pfam" id="PF20411">
    <property type="entry name" value="DUF6697"/>
    <property type="match status" value="1"/>
</dbReference>
<reference evidence="3 4" key="1">
    <citation type="submission" date="2024-05" db="EMBL/GenBank/DDBJ databases">
        <title>A draft genome resource for the thread blight pathogen Marasmius tenuissimus strain MS-2.</title>
        <authorList>
            <person name="Yulfo-Soto G.E."/>
            <person name="Baruah I.K."/>
            <person name="Amoako-Attah I."/>
            <person name="Bukari Y."/>
            <person name="Meinhardt L.W."/>
            <person name="Bailey B.A."/>
            <person name="Cohen S.P."/>
        </authorList>
    </citation>
    <scope>NUCLEOTIDE SEQUENCE [LARGE SCALE GENOMIC DNA]</scope>
    <source>
        <strain evidence="3 4">MS-2</strain>
    </source>
</reference>
<name>A0ABR3AGI7_9AGAR</name>
<feature type="compositionally biased region" description="Polar residues" evidence="1">
    <location>
        <begin position="406"/>
        <end position="417"/>
    </location>
</feature>
<gene>
    <name evidence="3" type="ORF">AAF712_001007</name>
</gene>
<feature type="region of interest" description="Disordered" evidence="1">
    <location>
        <begin position="29"/>
        <end position="80"/>
    </location>
</feature>
<evidence type="ECO:0000313" key="3">
    <source>
        <dbReference type="EMBL" id="KAL0072084.1"/>
    </source>
</evidence>
<dbReference type="EMBL" id="JBBXMP010000002">
    <property type="protein sequence ID" value="KAL0072084.1"/>
    <property type="molecule type" value="Genomic_DNA"/>
</dbReference>
<feature type="region of interest" description="Disordered" evidence="1">
    <location>
        <begin position="147"/>
        <end position="219"/>
    </location>
</feature>
<evidence type="ECO:0000313" key="4">
    <source>
        <dbReference type="Proteomes" id="UP001437256"/>
    </source>
</evidence>
<dbReference type="Proteomes" id="UP001437256">
    <property type="component" value="Unassembled WGS sequence"/>
</dbReference>